<sequence length="910" mass="103418">MNTQNKSNSIKGLVPGALGCPAKEFGGGEKTVGELGSPQKFLYWQFPNWKTNNKTIMVPPAYKPTESGYTISKDGKYADEDDVNIRGRQGEKLVYDHLQKNGRAKNLGMFVIHGFDLTEITKWNKRCKSEDSVPKSDKVPKTGESDFVIFHHKKGVILLEVKSLKKSEKELLGSKIIEAKDQLDRTRTVVEAFAVVNNSSDEQSDRLEPPPVMMVIALPSTKRGSPHAHVDDTLLMYEEDLASPESFSKWWYDNIESPPWMASTPDFTNKAYELALSRILAVRHLGPVTESEYTADISYTLDTFKHLGNLASGRFRRIKEVENPHLFRWCKYMMSQVNLPIAKVSYKEALHTLNSVNVTASKPNLLKVLNKHLSNKKFLLGNEMAGEDTKIFQYLWTVYIIDIDSITRFMNRVTDAKKKDIIVDTAKTLTDLGLAKADDVTGLNELTKLLDKSQSGFLEGESCTNLDRELCENLAGGNVRILALPFKKQWAPVFTMDQLAVFDGPKKQLIIGGPGSGKTELMKAKALILAEKLPPGKKILYLIHGDRKNVFPNVMRKFFNDNNDNKEMCVDVLTVELEGEHREAFEDQQAQLKWETYSHVFIDELWIGSKIRYEMQQDGNMNVIDELTIPKQALESIEGYVWMTSVFDFKKECFEKISKEEIIEVLTLQRLEGKKNLLYKKLSTPSLLEVLEKKGGVISRIRHPLRSVNNIVRLLQDYSSLYRERSFPYGVENMLNHNVDGQEITWIAVQPEGNDVSPERAQHAGHSHVDRDHLTMLMYNKCVQVIEQVIWFNRDLRPPSSTFIKLQLNPDDILVVNFVARYQSKHSLAVCLLNSKSRKDSACLDGAEWPMVIVLLTPELLLGDGNSGFEPVRNYDPYIAMFRAQAKLVVISDSWRSSHDFLNTVKEKKA</sequence>
<evidence type="ECO:0008006" key="3">
    <source>
        <dbReference type="Google" id="ProtNLM"/>
    </source>
</evidence>
<organism evidence="1 2">
    <name type="scientific">Pocillopora meandrina</name>
    <dbReference type="NCBI Taxonomy" id="46732"/>
    <lineage>
        <taxon>Eukaryota</taxon>
        <taxon>Metazoa</taxon>
        <taxon>Cnidaria</taxon>
        <taxon>Anthozoa</taxon>
        <taxon>Hexacorallia</taxon>
        <taxon>Scleractinia</taxon>
        <taxon>Astrocoeniina</taxon>
        <taxon>Pocilloporidae</taxon>
        <taxon>Pocillopora</taxon>
    </lineage>
</organism>
<dbReference type="InterPro" id="IPR036282">
    <property type="entry name" value="Glutathione-S-Trfase_C_sf"/>
</dbReference>
<dbReference type="EMBL" id="CALNXJ010000020">
    <property type="protein sequence ID" value="CAH3124573.1"/>
    <property type="molecule type" value="Genomic_DNA"/>
</dbReference>
<accession>A0AAU9WSU1</accession>
<protein>
    <recommendedName>
        <fullName evidence="3">NERD domain-containing protein</fullName>
    </recommendedName>
</protein>
<dbReference type="SUPFAM" id="SSF47616">
    <property type="entry name" value="GST C-terminal domain-like"/>
    <property type="match status" value="1"/>
</dbReference>
<comment type="caution">
    <text evidence="1">The sequence shown here is derived from an EMBL/GenBank/DDBJ whole genome shotgun (WGS) entry which is preliminary data.</text>
</comment>
<reference evidence="1 2" key="1">
    <citation type="submission" date="2022-05" db="EMBL/GenBank/DDBJ databases">
        <authorList>
            <consortium name="Genoscope - CEA"/>
            <person name="William W."/>
        </authorList>
    </citation>
    <scope>NUCLEOTIDE SEQUENCE [LARGE SCALE GENOMIC DNA]</scope>
</reference>
<dbReference type="Proteomes" id="UP001159428">
    <property type="component" value="Unassembled WGS sequence"/>
</dbReference>
<evidence type="ECO:0000313" key="1">
    <source>
        <dbReference type="EMBL" id="CAH3124573.1"/>
    </source>
</evidence>
<evidence type="ECO:0000313" key="2">
    <source>
        <dbReference type="Proteomes" id="UP001159428"/>
    </source>
</evidence>
<dbReference type="SUPFAM" id="SSF52540">
    <property type="entry name" value="P-loop containing nucleoside triphosphate hydrolases"/>
    <property type="match status" value="1"/>
</dbReference>
<keyword evidence="2" id="KW-1185">Reference proteome</keyword>
<dbReference type="AlphaFoldDB" id="A0AAU9WSU1"/>
<proteinExistence type="predicted"/>
<gene>
    <name evidence="1" type="ORF">PMEA_00011353</name>
</gene>
<dbReference type="InterPro" id="IPR027417">
    <property type="entry name" value="P-loop_NTPase"/>
</dbReference>
<name>A0AAU9WSU1_9CNID</name>